<name>A0AAV1QTI5_9ROSI</name>
<evidence type="ECO:0000256" key="1">
    <source>
        <dbReference type="SAM" id="MobiDB-lite"/>
    </source>
</evidence>
<evidence type="ECO:0000313" key="4">
    <source>
        <dbReference type="Proteomes" id="UP001314170"/>
    </source>
</evidence>
<sequence length="256" mass="27177">MGVPALAGLIRLLAATSDAPWCFSRSPRVVLRPACPSASTVASRSRLLPSISCHAVSLFRPALWIAKPGGLCYLCEQAKPLLVGPTSPRSRYAVKAQLGSAYTCYRSRPLAPIWAGLLGCSATLPVLTIASSGSPILVEGRSSGRLESERWPCRESEPRRFSEACYWGRLSVLGLDELRPLGWDEQSDERVRESHLASLVRIDKGKAPTVAPSWVEPADSMVGAGARPVTARVRDGAAPGGSASSAGMGSVTPSRR</sequence>
<comment type="caution">
    <text evidence="3">The sequence shown here is derived from an EMBL/GenBank/DDBJ whole genome shotgun (WGS) entry which is preliminary data.</text>
</comment>
<evidence type="ECO:0000313" key="3">
    <source>
        <dbReference type="EMBL" id="CAK7325077.1"/>
    </source>
</evidence>
<reference evidence="3 4" key="1">
    <citation type="submission" date="2024-01" db="EMBL/GenBank/DDBJ databases">
        <authorList>
            <person name="Waweru B."/>
        </authorList>
    </citation>
    <scope>NUCLEOTIDE SEQUENCE [LARGE SCALE GENOMIC DNA]</scope>
</reference>
<keyword evidence="2" id="KW-0732">Signal</keyword>
<feature type="region of interest" description="Disordered" evidence="1">
    <location>
        <begin position="227"/>
        <end position="256"/>
    </location>
</feature>
<proteinExistence type="predicted"/>
<dbReference type="AlphaFoldDB" id="A0AAV1QTI5"/>
<feature type="compositionally biased region" description="Low complexity" evidence="1">
    <location>
        <begin position="236"/>
        <end position="250"/>
    </location>
</feature>
<dbReference type="Proteomes" id="UP001314170">
    <property type="component" value="Unassembled WGS sequence"/>
</dbReference>
<organism evidence="3 4">
    <name type="scientific">Dovyalis caffra</name>
    <dbReference type="NCBI Taxonomy" id="77055"/>
    <lineage>
        <taxon>Eukaryota</taxon>
        <taxon>Viridiplantae</taxon>
        <taxon>Streptophyta</taxon>
        <taxon>Embryophyta</taxon>
        <taxon>Tracheophyta</taxon>
        <taxon>Spermatophyta</taxon>
        <taxon>Magnoliopsida</taxon>
        <taxon>eudicotyledons</taxon>
        <taxon>Gunneridae</taxon>
        <taxon>Pentapetalae</taxon>
        <taxon>rosids</taxon>
        <taxon>fabids</taxon>
        <taxon>Malpighiales</taxon>
        <taxon>Salicaceae</taxon>
        <taxon>Flacourtieae</taxon>
        <taxon>Dovyalis</taxon>
    </lineage>
</organism>
<feature type="chain" id="PRO_5043572860" evidence="2">
    <location>
        <begin position="16"/>
        <end position="256"/>
    </location>
</feature>
<gene>
    <name evidence="3" type="ORF">DCAF_LOCUS2749</name>
</gene>
<protein>
    <submittedName>
        <fullName evidence="3">Uncharacterized protein</fullName>
    </submittedName>
</protein>
<evidence type="ECO:0000256" key="2">
    <source>
        <dbReference type="SAM" id="SignalP"/>
    </source>
</evidence>
<accession>A0AAV1QTI5</accession>
<dbReference type="EMBL" id="CAWUPB010000844">
    <property type="protein sequence ID" value="CAK7325077.1"/>
    <property type="molecule type" value="Genomic_DNA"/>
</dbReference>
<feature type="signal peptide" evidence="2">
    <location>
        <begin position="1"/>
        <end position="15"/>
    </location>
</feature>
<keyword evidence="4" id="KW-1185">Reference proteome</keyword>